<evidence type="ECO:0000256" key="1">
    <source>
        <dbReference type="SAM" id="MobiDB-lite"/>
    </source>
</evidence>
<reference evidence="2 3" key="1">
    <citation type="submission" date="2020-02" db="EMBL/GenBank/DDBJ databases">
        <authorList>
            <person name="Tolsma S."/>
            <person name="Caruso S.M."/>
            <person name="Garlena R.A."/>
            <person name="Russell D.A."/>
            <person name="Pope W.H."/>
            <person name="Jacobs-Se D."/>
            <person name="Hatfull G.F."/>
            <person name="Noordewier B."/>
        </authorList>
    </citation>
    <scope>NUCLEOTIDE SEQUENCE [LARGE SCALE GENOMIC DNA]</scope>
</reference>
<evidence type="ECO:0000313" key="2">
    <source>
        <dbReference type="EMBL" id="QIN93884.1"/>
    </source>
</evidence>
<evidence type="ECO:0000313" key="3">
    <source>
        <dbReference type="Proteomes" id="UP000500873"/>
    </source>
</evidence>
<accession>A0A6G8R125</accession>
<protein>
    <submittedName>
        <fullName evidence="2">Uncharacterized protein</fullName>
    </submittedName>
</protein>
<keyword evidence="3" id="KW-1185">Reference proteome</keyword>
<feature type="region of interest" description="Disordered" evidence="1">
    <location>
        <begin position="1"/>
        <end position="40"/>
    </location>
</feature>
<dbReference type="EMBL" id="MT024863">
    <property type="protein sequence ID" value="QIN93884.1"/>
    <property type="molecule type" value="Genomic_DNA"/>
</dbReference>
<dbReference type="KEGG" id="vg:55628277"/>
<sequence>MGMNQEELKDPFAGSRLPSDAAAPPQPERYDQLFLPNDEKPRMPLTKDRYVVRDNPHEVAWERQVRMYLRGLGLDDSHRSSATMIYEWATGKTVKSQIDAGIAVSPDLRKINKIMRFYFGKPYQTWIAGRKIPNCYRIPKGWRVKRHRPMTLTLWSEYTEGTLNDDGARRNAAQ</sequence>
<dbReference type="Proteomes" id="UP000500873">
    <property type="component" value="Segment"/>
</dbReference>
<organism evidence="2 3">
    <name type="scientific">Microbacterium phage Arete</name>
    <dbReference type="NCBI Taxonomy" id="2713257"/>
    <lineage>
        <taxon>Viruses</taxon>
        <taxon>Duplodnaviria</taxon>
        <taxon>Heunggongvirae</taxon>
        <taxon>Uroviricota</taxon>
        <taxon>Caudoviricetes</taxon>
        <taxon>Burrovirus</taxon>
        <taxon>Burrovirus arete</taxon>
    </lineage>
</organism>
<dbReference type="GeneID" id="55628277"/>
<proteinExistence type="predicted"/>
<gene>
    <name evidence="2" type="primary">1</name>
    <name evidence="2" type="ORF">SEA_ARETE_1</name>
</gene>
<dbReference type="RefSeq" id="YP_009857384.1">
    <property type="nucleotide sequence ID" value="NC_048860.1"/>
</dbReference>
<name>A0A6G8R125_9CAUD</name>
<feature type="compositionally biased region" description="Basic and acidic residues" evidence="1">
    <location>
        <begin position="1"/>
        <end position="10"/>
    </location>
</feature>